<dbReference type="Gene3D" id="3.40.630.30">
    <property type="match status" value="1"/>
</dbReference>
<protein>
    <submittedName>
        <fullName evidence="2">Protein containing acetyltransferase (GNAT family) domain</fullName>
    </submittedName>
</protein>
<gene>
    <name evidence="2" type="ORF">JCM19300_1280</name>
</gene>
<feature type="domain" description="N-acetyltransferase" evidence="1">
    <location>
        <begin position="97"/>
        <end position="226"/>
    </location>
</feature>
<dbReference type="AlphaFoldDB" id="A0A090VGQ3"/>
<accession>A0A090VGQ3</accession>
<dbReference type="PROSITE" id="PS51186">
    <property type="entry name" value="GNAT"/>
    <property type="match status" value="1"/>
</dbReference>
<dbReference type="Proteomes" id="UP000029644">
    <property type="component" value="Unassembled WGS sequence"/>
</dbReference>
<dbReference type="CDD" id="cd04301">
    <property type="entry name" value="NAT_SF"/>
    <property type="match status" value="1"/>
</dbReference>
<name>A0A090VGQ3_9FLAO</name>
<evidence type="ECO:0000259" key="1">
    <source>
        <dbReference type="PROSITE" id="PS51186"/>
    </source>
</evidence>
<dbReference type="InterPro" id="IPR000182">
    <property type="entry name" value="GNAT_dom"/>
</dbReference>
<organism evidence="2 3">
    <name type="scientific">Algibacter lectus</name>
    <dbReference type="NCBI Taxonomy" id="221126"/>
    <lineage>
        <taxon>Bacteria</taxon>
        <taxon>Pseudomonadati</taxon>
        <taxon>Bacteroidota</taxon>
        <taxon>Flavobacteriia</taxon>
        <taxon>Flavobacteriales</taxon>
        <taxon>Flavobacteriaceae</taxon>
        <taxon>Algibacter</taxon>
    </lineage>
</organism>
<dbReference type="Pfam" id="PF00583">
    <property type="entry name" value="Acetyltransf_1"/>
    <property type="match status" value="1"/>
</dbReference>
<dbReference type="SUPFAM" id="SSF55729">
    <property type="entry name" value="Acyl-CoA N-acyltransferases (Nat)"/>
    <property type="match status" value="1"/>
</dbReference>
<proteinExistence type="predicted"/>
<comment type="caution">
    <text evidence="2">The sequence shown here is derived from an EMBL/GenBank/DDBJ whole genome shotgun (WGS) entry which is preliminary data.</text>
</comment>
<keyword evidence="2" id="KW-0808">Transferase</keyword>
<dbReference type="GO" id="GO:0016747">
    <property type="term" value="F:acyltransferase activity, transferring groups other than amino-acyl groups"/>
    <property type="evidence" value="ECO:0007669"/>
    <property type="project" value="InterPro"/>
</dbReference>
<dbReference type="EMBL" id="BBNQ01000010">
    <property type="protein sequence ID" value="GAL63258.1"/>
    <property type="molecule type" value="Genomic_DNA"/>
</dbReference>
<sequence length="226" mass="26303">MSFDSYYKTPDFEYCEIKASEWPNRLWQHKKITQDIVDLIKEKLATTASSITLPIWKFYNKKEDAILERNGFKVKFEQIGMSLKLSKPIDIKCDVKMQLVTNDTEAKLWSDLFIKSFGYKISSETIIKTLKEIDYYIGYHDGFAVGTAILHRTNNVAGIHSVGIPPEKRRRGYAEQMMKLLINIALEDENEYITLQASDMGKNLYLNLGFKEQFLIKITPYKNVYN</sequence>
<dbReference type="InterPro" id="IPR016181">
    <property type="entry name" value="Acyl_CoA_acyltransferase"/>
</dbReference>
<evidence type="ECO:0000313" key="2">
    <source>
        <dbReference type="EMBL" id="GAL63258.1"/>
    </source>
</evidence>
<reference evidence="2 3" key="1">
    <citation type="journal article" date="2014" name="Genome Announc.">
        <title>Draft Genome Sequences of Marine Flavobacterium Algibacter lectus Strains SS8 and NR4.</title>
        <authorList>
            <person name="Takatani N."/>
            <person name="Nakanishi M."/>
            <person name="Meirelles P."/>
            <person name="Mino S."/>
            <person name="Suda W."/>
            <person name="Oshima K."/>
            <person name="Hattori M."/>
            <person name="Ohkuma M."/>
            <person name="Hosokawa M."/>
            <person name="Miyashita K."/>
            <person name="Thompson F.L."/>
            <person name="Niwa A."/>
            <person name="Sawabe T."/>
            <person name="Sawabe T."/>
        </authorList>
    </citation>
    <scope>NUCLEOTIDE SEQUENCE [LARGE SCALE GENOMIC DNA]</scope>
    <source>
        <strain evidence="2 3">JCM 19300</strain>
    </source>
</reference>
<evidence type="ECO:0000313" key="3">
    <source>
        <dbReference type="Proteomes" id="UP000029644"/>
    </source>
</evidence>